<evidence type="ECO:0000313" key="2">
    <source>
        <dbReference type="EMBL" id="KAF0697762.1"/>
    </source>
</evidence>
<proteinExistence type="predicted"/>
<reference evidence="3 4" key="1">
    <citation type="submission" date="2019-03" db="EMBL/GenBank/DDBJ databases">
        <authorList>
            <person name="Gaulin E."/>
            <person name="Dumas B."/>
        </authorList>
    </citation>
    <scope>NUCLEOTIDE SEQUENCE [LARGE SCALE GENOMIC DNA]</scope>
    <source>
        <strain evidence="3">CBS 568.67</strain>
    </source>
</reference>
<organism evidence="3 4">
    <name type="scientific">Aphanomyces stellatus</name>
    <dbReference type="NCBI Taxonomy" id="120398"/>
    <lineage>
        <taxon>Eukaryota</taxon>
        <taxon>Sar</taxon>
        <taxon>Stramenopiles</taxon>
        <taxon>Oomycota</taxon>
        <taxon>Saprolegniomycetes</taxon>
        <taxon>Saprolegniales</taxon>
        <taxon>Verrucalvaceae</taxon>
        <taxon>Aphanomyces</taxon>
    </lineage>
</organism>
<dbReference type="GO" id="GO:0035091">
    <property type="term" value="F:phosphatidylinositol binding"/>
    <property type="evidence" value="ECO:0007669"/>
    <property type="project" value="InterPro"/>
</dbReference>
<dbReference type="Gene3D" id="3.30.1520.10">
    <property type="entry name" value="Phox-like domain"/>
    <property type="match status" value="1"/>
</dbReference>
<dbReference type="EMBL" id="VJMH01005292">
    <property type="protein sequence ID" value="KAF0697762.1"/>
    <property type="molecule type" value="Genomic_DNA"/>
</dbReference>
<dbReference type="InterPro" id="IPR001683">
    <property type="entry name" value="PX_dom"/>
</dbReference>
<protein>
    <submittedName>
        <fullName evidence="3">Aste57867_11555 protein</fullName>
    </submittedName>
</protein>
<dbReference type="Pfam" id="PF00787">
    <property type="entry name" value="PX"/>
    <property type="match status" value="1"/>
</dbReference>
<dbReference type="CDD" id="cd06093">
    <property type="entry name" value="PX_domain"/>
    <property type="match status" value="1"/>
</dbReference>
<feature type="domain" description="PX" evidence="1">
    <location>
        <begin position="47"/>
        <end position="184"/>
    </location>
</feature>
<dbReference type="OrthoDB" id="61299at2759"/>
<reference evidence="2" key="2">
    <citation type="submission" date="2019-06" db="EMBL/GenBank/DDBJ databases">
        <title>Genomics analysis of Aphanomyces spp. identifies a new class of oomycete effector associated with host adaptation.</title>
        <authorList>
            <person name="Gaulin E."/>
        </authorList>
    </citation>
    <scope>NUCLEOTIDE SEQUENCE</scope>
    <source>
        <strain evidence="2">CBS 578.67</strain>
    </source>
</reference>
<dbReference type="SUPFAM" id="SSF64268">
    <property type="entry name" value="PX domain"/>
    <property type="match status" value="1"/>
</dbReference>
<evidence type="ECO:0000259" key="1">
    <source>
        <dbReference type="PROSITE" id="PS50195"/>
    </source>
</evidence>
<dbReference type="EMBL" id="CAADRA010005313">
    <property type="protein sequence ID" value="VFT88414.1"/>
    <property type="molecule type" value="Genomic_DNA"/>
</dbReference>
<evidence type="ECO:0000313" key="4">
    <source>
        <dbReference type="Proteomes" id="UP000332933"/>
    </source>
</evidence>
<sequence length="241" mass="27418">MATFVGHRSIATLNGVKKLQLVKEINLNQVSPTPKKSVVSPPKQPVSLRDIVVRSVEPCVTPNAAYVEYEVEMANQKSGLVWTIRRRFSKFLELQQGIDALFESTHCAHCSEFIERVQDLELPPKRWALASIWGYAETDTKLRARMFHVYLNELLQLGASKVYRQCSIVSNAFFELFLTYLIPTSIYLELKKVKLRSPPSIGKVAAEKKAVPLRRKSSDKFKALETIFEQQDAPMMETIVC</sequence>
<dbReference type="Proteomes" id="UP000332933">
    <property type="component" value="Unassembled WGS sequence"/>
</dbReference>
<dbReference type="PROSITE" id="PS50195">
    <property type="entry name" value="PX"/>
    <property type="match status" value="1"/>
</dbReference>
<evidence type="ECO:0000313" key="3">
    <source>
        <dbReference type="EMBL" id="VFT88414.1"/>
    </source>
</evidence>
<accession>A0A485KTA9</accession>
<dbReference type="AlphaFoldDB" id="A0A485KTA9"/>
<keyword evidence="4" id="KW-1185">Reference proteome</keyword>
<name>A0A485KTA9_9STRA</name>
<gene>
    <name evidence="3" type="primary">Aste57867_11555</name>
    <name evidence="2" type="ORF">As57867_011512</name>
    <name evidence="3" type="ORF">ASTE57867_11555</name>
</gene>
<dbReference type="InterPro" id="IPR036871">
    <property type="entry name" value="PX_dom_sf"/>
</dbReference>